<accession>A0AAE6LC63</accession>
<sequence length="92" mass="10845">MSGTLFVSNICKGKCTFSWCWSMRLAAYTTLDISMNNKMINKIIERYILLTINKMQLLKNKIYFKNFTLKSERTYTKRSIILMRQTVCDVIA</sequence>
<organism evidence="1 2">
    <name type="scientific">Dione juno nucleopolyhedrovirus</name>
    <dbReference type="NCBI Taxonomy" id="2594175"/>
    <lineage>
        <taxon>Viruses</taxon>
        <taxon>Viruses incertae sedis</taxon>
        <taxon>Naldaviricetes</taxon>
        <taxon>Lefavirales</taxon>
        <taxon>Baculoviridae</taxon>
        <taxon>Alphabaculovirus</taxon>
        <taxon>Alphabaculovirus dijunonis</taxon>
    </lineage>
</organism>
<name>A0AAE6LC63_9ABAC</name>
<proteinExistence type="predicted"/>
<dbReference type="Proteomes" id="UP000831804">
    <property type="component" value="Segment"/>
</dbReference>
<evidence type="ECO:0000313" key="2">
    <source>
        <dbReference type="Proteomes" id="UP000831804"/>
    </source>
</evidence>
<reference evidence="1" key="1">
    <citation type="journal article" date="2019" name="Viruses">
        <title>A Nymphalid-Infecting Group I Alphabaculovirus Isolated from the Major Passion Fruit Caterpillar Pest Dione juno juno (Lepidoptera: Nymphalidae).</title>
        <authorList>
            <person name="Ribeiro B.M."/>
            <person name="Dos Santos E.R."/>
            <person name="Trentin L.B."/>
            <person name="da Silva L.A."/>
            <person name="de Melo F.L."/>
            <person name="Kitajima E.W."/>
            <person name="Ardisson-Araujo D.M.P."/>
        </authorList>
    </citation>
    <scope>NUCLEOTIDE SEQUENCE</scope>
    <source>
        <strain evidence="1">Araguari-MG</strain>
    </source>
</reference>
<dbReference type="EMBL" id="MK558262">
    <property type="protein sequence ID" value="QDL56951.1"/>
    <property type="molecule type" value="Genomic_DNA"/>
</dbReference>
<gene>
    <name evidence="1" type="ORF">DijuNPV-ORF-47</name>
</gene>
<protein>
    <submittedName>
        <fullName evidence="1">Uncharacterized protein</fullName>
    </submittedName>
</protein>
<keyword evidence="2" id="KW-1185">Reference proteome</keyword>
<evidence type="ECO:0000313" key="1">
    <source>
        <dbReference type="EMBL" id="QDL56951.1"/>
    </source>
</evidence>